<dbReference type="AlphaFoldDB" id="A0A0F9KCS5"/>
<feature type="transmembrane region" description="Helical" evidence="1">
    <location>
        <begin position="6"/>
        <end position="26"/>
    </location>
</feature>
<protein>
    <submittedName>
        <fullName evidence="2">Uncharacterized protein</fullName>
    </submittedName>
</protein>
<keyword evidence="1" id="KW-1133">Transmembrane helix</keyword>
<gene>
    <name evidence="2" type="ORF">LCGC14_1344270</name>
</gene>
<keyword evidence="1" id="KW-0472">Membrane</keyword>
<sequence>MLGKYFIFLGLIYSLAALWFVIRLLLPVVWDADIKPLIDEMLGPHD</sequence>
<organism evidence="2">
    <name type="scientific">marine sediment metagenome</name>
    <dbReference type="NCBI Taxonomy" id="412755"/>
    <lineage>
        <taxon>unclassified sequences</taxon>
        <taxon>metagenomes</taxon>
        <taxon>ecological metagenomes</taxon>
    </lineage>
</organism>
<comment type="caution">
    <text evidence="2">The sequence shown here is derived from an EMBL/GenBank/DDBJ whole genome shotgun (WGS) entry which is preliminary data.</text>
</comment>
<reference evidence="2" key="1">
    <citation type="journal article" date="2015" name="Nature">
        <title>Complex archaea that bridge the gap between prokaryotes and eukaryotes.</title>
        <authorList>
            <person name="Spang A."/>
            <person name="Saw J.H."/>
            <person name="Jorgensen S.L."/>
            <person name="Zaremba-Niedzwiedzka K."/>
            <person name="Martijn J."/>
            <person name="Lind A.E."/>
            <person name="van Eijk R."/>
            <person name="Schleper C."/>
            <person name="Guy L."/>
            <person name="Ettema T.J."/>
        </authorList>
    </citation>
    <scope>NUCLEOTIDE SEQUENCE</scope>
</reference>
<evidence type="ECO:0000313" key="2">
    <source>
        <dbReference type="EMBL" id="KKM79999.1"/>
    </source>
</evidence>
<proteinExistence type="predicted"/>
<name>A0A0F9KCS5_9ZZZZ</name>
<dbReference type="EMBL" id="LAZR01008250">
    <property type="protein sequence ID" value="KKM79999.1"/>
    <property type="molecule type" value="Genomic_DNA"/>
</dbReference>
<accession>A0A0F9KCS5</accession>
<keyword evidence="1" id="KW-0812">Transmembrane</keyword>
<evidence type="ECO:0000256" key="1">
    <source>
        <dbReference type="SAM" id="Phobius"/>
    </source>
</evidence>